<protein>
    <submittedName>
        <fullName evidence="2">Uncharacterized protein</fullName>
    </submittedName>
</protein>
<gene>
    <name evidence="2" type="ORF">C7H61_04900</name>
</gene>
<dbReference type="AlphaFoldDB" id="A0A2T1NGF1"/>
<evidence type="ECO:0000313" key="2">
    <source>
        <dbReference type="EMBL" id="PSG91915.1"/>
    </source>
</evidence>
<keyword evidence="1" id="KW-0812">Transmembrane</keyword>
<reference evidence="2 3" key="1">
    <citation type="submission" date="2018-03" db="EMBL/GenBank/DDBJ databases">
        <title>Mesoflavibacter sp. HG37 and Mesoflavibacter sp. HG96 sp.nov., two marine bacteria isolated from seawater of Western Pacific Ocean.</title>
        <authorList>
            <person name="Cheng H."/>
            <person name="Wu Y.-H."/>
            <person name="Guo L.-L."/>
            <person name="Xu X.-W."/>
        </authorList>
    </citation>
    <scope>NUCLEOTIDE SEQUENCE [LARGE SCALE GENOMIC DNA]</scope>
    <source>
        <strain evidence="2 3">KCTC 42117</strain>
    </source>
</reference>
<organism evidence="2 3">
    <name type="scientific">Mesoflavibacter zeaxanthinifaciens subsp. sabulilitoris</name>
    <dbReference type="NCBI Taxonomy" id="1520893"/>
    <lineage>
        <taxon>Bacteria</taxon>
        <taxon>Pseudomonadati</taxon>
        <taxon>Bacteroidota</taxon>
        <taxon>Flavobacteriia</taxon>
        <taxon>Flavobacteriales</taxon>
        <taxon>Flavobacteriaceae</taxon>
        <taxon>Mesoflavibacter</taxon>
    </lineage>
</organism>
<feature type="transmembrane region" description="Helical" evidence="1">
    <location>
        <begin position="151"/>
        <end position="168"/>
    </location>
</feature>
<proteinExistence type="predicted"/>
<comment type="caution">
    <text evidence="2">The sequence shown here is derived from an EMBL/GenBank/DDBJ whole genome shotgun (WGS) entry which is preliminary data.</text>
</comment>
<dbReference type="OrthoDB" id="1445756at2"/>
<keyword evidence="1" id="KW-0472">Membrane</keyword>
<dbReference type="RefSeq" id="WP_106677605.1">
    <property type="nucleotide sequence ID" value="NZ_JACHWV010000001.1"/>
</dbReference>
<dbReference type="EMBL" id="PXOT01000020">
    <property type="protein sequence ID" value="PSG91915.1"/>
    <property type="molecule type" value="Genomic_DNA"/>
</dbReference>
<accession>A0A2T1NGF1</accession>
<feature type="transmembrane region" description="Helical" evidence="1">
    <location>
        <begin position="12"/>
        <end position="40"/>
    </location>
</feature>
<name>A0A2T1NGF1_9FLAO</name>
<feature type="transmembrane region" description="Helical" evidence="1">
    <location>
        <begin position="113"/>
        <end position="130"/>
    </location>
</feature>
<dbReference type="Proteomes" id="UP000238430">
    <property type="component" value="Unassembled WGS sequence"/>
</dbReference>
<sequence>MKNATEIMKKKYLILIIKFSIISIFVITVTRAIILTSMFWEVNIESGFKLESILKIIERTSYYVPSLILIIPLVGVFFNKKIGWVLIQSYFYFLITNLTFRIKYYDFNDKTKILLNFVGFLLIMLIIILMNKNKISDQVYGIRKLELIKKNIIASVIGIMITITLALSKI</sequence>
<feature type="transmembrane region" description="Helical" evidence="1">
    <location>
        <begin position="60"/>
        <end position="78"/>
    </location>
</feature>
<evidence type="ECO:0000313" key="3">
    <source>
        <dbReference type="Proteomes" id="UP000238430"/>
    </source>
</evidence>
<keyword evidence="1" id="KW-1133">Transmembrane helix</keyword>
<keyword evidence="3" id="KW-1185">Reference proteome</keyword>
<evidence type="ECO:0000256" key="1">
    <source>
        <dbReference type="SAM" id="Phobius"/>
    </source>
</evidence>